<dbReference type="AlphaFoldDB" id="A0AA39QVL7"/>
<dbReference type="InterPro" id="IPR029063">
    <property type="entry name" value="SAM-dependent_MTases_sf"/>
</dbReference>
<name>A0AA39QVL7_9LECA</name>
<proteinExistence type="predicted"/>
<dbReference type="PANTHER" id="PTHR43591:SF10">
    <property type="entry name" value="ABC TRANSMEMBRANE TYPE-1 DOMAIN-CONTAINING PROTEIN-RELATED"/>
    <property type="match status" value="1"/>
</dbReference>
<reference evidence="2" key="1">
    <citation type="submission" date="2023-03" db="EMBL/GenBank/DDBJ databases">
        <title>Complete genome of Cladonia borealis.</title>
        <authorList>
            <person name="Park H."/>
        </authorList>
    </citation>
    <scope>NUCLEOTIDE SEQUENCE</scope>
    <source>
        <strain evidence="2">ANT050790</strain>
    </source>
</reference>
<dbReference type="GO" id="GO:0008168">
    <property type="term" value="F:methyltransferase activity"/>
    <property type="evidence" value="ECO:0007669"/>
    <property type="project" value="TreeGrafter"/>
</dbReference>
<dbReference type="SUPFAM" id="SSF53335">
    <property type="entry name" value="S-adenosyl-L-methionine-dependent methyltransferases"/>
    <property type="match status" value="1"/>
</dbReference>
<sequence>MASGSAEIPVDEGYEDDGSSIFEDSSRMSMVSSFKHYRLENNRKYHTYRDGAYWMPHDDEALRLDLIAHHLFLLTFNDKLMLAPLQNPKRVIDIGTGIGVWASDFADLYPEAEVIGTDLSPTQRVPQPPNLKWETDDACSEWVYPPDYFDYVHVRLLYASIADWSAFYKECYDHLAPGGYLEHAEISPVLKSDDGSIDMDEAYHHQGRLAIEASERFGKQINIQPHLKDMILQAGFEDVKEFTYKWPIGEWPQDPRLKDIGGWNARHWMEGLETWTLRLLTQYMGWSLEEVKTWTAKMRTSILNRKFHAYQPLTVVYARKPLNPRRTTN</sequence>
<dbReference type="Proteomes" id="UP001166286">
    <property type="component" value="Unassembled WGS sequence"/>
</dbReference>
<dbReference type="Pfam" id="PF13489">
    <property type="entry name" value="Methyltransf_23"/>
    <property type="match status" value="1"/>
</dbReference>
<accession>A0AA39QVL7</accession>
<gene>
    <name evidence="2" type="ORF">JMJ35_008281</name>
</gene>
<organism evidence="2 3">
    <name type="scientific">Cladonia borealis</name>
    <dbReference type="NCBI Taxonomy" id="184061"/>
    <lineage>
        <taxon>Eukaryota</taxon>
        <taxon>Fungi</taxon>
        <taxon>Dikarya</taxon>
        <taxon>Ascomycota</taxon>
        <taxon>Pezizomycotina</taxon>
        <taxon>Lecanoromycetes</taxon>
        <taxon>OSLEUM clade</taxon>
        <taxon>Lecanoromycetidae</taxon>
        <taxon>Lecanorales</taxon>
        <taxon>Lecanorineae</taxon>
        <taxon>Cladoniaceae</taxon>
        <taxon>Cladonia</taxon>
    </lineage>
</organism>
<dbReference type="EMBL" id="JAFEKC020000019">
    <property type="protein sequence ID" value="KAK0508910.1"/>
    <property type="molecule type" value="Genomic_DNA"/>
</dbReference>
<feature type="region of interest" description="Disordered" evidence="1">
    <location>
        <begin position="1"/>
        <end position="21"/>
    </location>
</feature>
<keyword evidence="3" id="KW-1185">Reference proteome</keyword>
<evidence type="ECO:0000313" key="2">
    <source>
        <dbReference type="EMBL" id="KAK0508910.1"/>
    </source>
</evidence>
<dbReference type="Gene3D" id="3.40.50.150">
    <property type="entry name" value="Vaccinia Virus protein VP39"/>
    <property type="match status" value="1"/>
</dbReference>
<dbReference type="PANTHER" id="PTHR43591">
    <property type="entry name" value="METHYLTRANSFERASE"/>
    <property type="match status" value="1"/>
</dbReference>
<evidence type="ECO:0000313" key="3">
    <source>
        <dbReference type="Proteomes" id="UP001166286"/>
    </source>
</evidence>
<comment type="caution">
    <text evidence="2">The sequence shown here is derived from an EMBL/GenBank/DDBJ whole genome shotgun (WGS) entry which is preliminary data.</text>
</comment>
<evidence type="ECO:0008006" key="4">
    <source>
        <dbReference type="Google" id="ProtNLM"/>
    </source>
</evidence>
<protein>
    <recommendedName>
        <fullName evidence="4">S-adenosyl-L-methionine-dependent methyltransferase</fullName>
    </recommendedName>
</protein>
<feature type="compositionally biased region" description="Acidic residues" evidence="1">
    <location>
        <begin position="9"/>
        <end position="18"/>
    </location>
</feature>
<evidence type="ECO:0000256" key="1">
    <source>
        <dbReference type="SAM" id="MobiDB-lite"/>
    </source>
</evidence>
<dbReference type="CDD" id="cd02440">
    <property type="entry name" value="AdoMet_MTases"/>
    <property type="match status" value="1"/>
</dbReference>